<keyword evidence="3 7" id="KW-0418">Kinase</keyword>
<gene>
    <name evidence="7" type="ORF">FB463_000848</name>
    <name evidence="6" type="ORF">FFA01_06720</name>
</gene>
<reference evidence="6 8" key="1">
    <citation type="submission" date="2019-07" db="EMBL/GenBank/DDBJ databases">
        <title>Whole genome shotgun sequence of Frigoribacterium faeni NBRC 103066.</title>
        <authorList>
            <person name="Hosoyama A."/>
            <person name="Uohara A."/>
            <person name="Ohji S."/>
            <person name="Ichikawa N."/>
        </authorList>
    </citation>
    <scope>NUCLEOTIDE SEQUENCE [LARGE SCALE GENOMIC DNA]</scope>
    <source>
        <strain evidence="6 8">NBRC 103066</strain>
    </source>
</reference>
<dbReference type="PANTHER" id="PTHR37419">
    <property type="entry name" value="SERINE/THREONINE-PROTEIN KINASE TOXIN HIPA"/>
    <property type="match status" value="1"/>
</dbReference>
<dbReference type="EMBL" id="BJUV01000004">
    <property type="protein sequence ID" value="GEK82363.1"/>
    <property type="molecule type" value="Genomic_DNA"/>
</dbReference>
<proteinExistence type="inferred from homology"/>
<dbReference type="InterPro" id="IPR052028">
    <property type="entry name" value="HipA_Ser/Thr_kinase"/>
</dbReference>
<organism evidence="7 9">
    <name type="scientific">Frigoribacterium faeni</name>
    <dbReference type="NCBI Taxonomy" id="145483"/>
    <lineage>
        <taxon>Bacteria</taxon>
        <taxon>Bacillati</taxon>
        <taxon>Actinomycetota</taxon>
        <taxon>Actinomycetes</taxon>
        <taxon>Micrococcales</taxon>
        <taxon>Microbacteriaceae</taxon>
        <taxon>Frigoribacterium</taxon>
    </lineage>
</organism>
<dbReference type="InterPro" id="IPR012893">
    <property type="entry name" value="HipA-like_C"/>
</dbReference>
<evidence type="ECO:0000313" key="9">
    <source>
        <dbReference type="Proteomes" id="UP000522688"/>
    </source>
</evidence>
<dbReference type="Proteomes" id="UP000522688">
    <property type="component" value="Unassembled WGS sequence"/>
</dbReference>
<comment type="similarity">
    <text evidence="1">Belongs to the HipA Ser/Thr kinase family.</text>
</comment>
<dbReference type="Gene3D" id="1.10.1070.20">
    <property type="match status" value="1"/>
</dbReference>
<feature type="domain" description="HipA-like C-terminal" evidence="4">
    <location>
        <begin position="169"/>
        <end position="401"/>
    </location>
</feature>
<evidence type="ECO:0000256" key="3">
    <source>
        <dbReference type="ARBA" id="ARBA00022777"/>
    </source>
</evidence>
<evidence type="ECO:0000256" key="1">
    <source>
        <dbReference type="ARBA" id="ARBA00010164"/>
    </source>
</evidence>
<evidence type="ECO:0000259" key="4">
    <source>
        <dbReference type="Pfam" id="PF07804"/>
    </source>
</evidence>
<dbReference type="OrthoDB" id="3182374at2"/>
<protein>
    <submittedName>
        <fullName evidence="7">Serine/threonine-protein kinase HipA</fullName>
        <ecNumber evidence="7">2.7.11.1</ecNumber>
    </submittedName>
    <submittedName>
        <fullName evidence="6">Toxin HipA</fullName>
    </submittedName>
</protein>
<evidence type="ECO:0000259" key="5">
    <source>
        <dbReference type="Pfam" id="PF13657"/>
    </source>
</evidence>
<evidence type="ECO:0000313" key="7">
    <source>
        <dbReference type="EMBL" id="MBA8812624.1"/>
    </source>
</evidence>
<dbReference type="RefSeq" id="WP_146852987.1">
    <property type="nucleotide sequence ID" value="NZ_BAAAHR010000002.1"/>
</dbReference>
<dbReference type="Pfam" id="PF13657">
    <property type="entry name" value="Couple_hipA"/>
    <property type="match status" value="1"/>
</dbReference>
<keyword evidence="2 7" id="KW-0808">Transferase</keyword>
<accession>A0A7W3PIF6</accession>
<dbReference type="GO" id="GO:0005829">
    <property type="term" value="C:cytosol"/>
    <property type="evidence" value="ECO:0007669"/>
    <property type="project" value="TreeGrafter"/>
</dbReference>
<sequence>MSWTPVEAVEVSAWGSRVGAVALDPGLGAYVFEYYPDWVERGVELAPLTMPVRMRRHVFPQLPEATFHRLPAVLADAMPDDFGNAVIDAWLARQGVRRGAVSPLDRLAYMADRAMGALEFRPARGPRHRRSSAVELGALVEGARSVLDAQFDSDRETEAAIQSLIQVGTSAGGARAKAVIAWNRDSGEVRSGQLPAPEGFEHWLIKLDGLGADAELGSGGSSGRVEYAYSLMAGAAGVDMAECRLLEENGRAHFMTRRFDRGPQGKVHSVTLCGTAHLDFRQRQTHEYGQLFETVDALGMGAEARAQAFRRMVFNVLTANNDDHTKNTSFLLASPGSSWALAPAYDVTYAHNPTGRWTYQHLMGVDGVFRDVARDDAMRVADRYLVPGASEIISEVLEAVAGWRGFAERAGLDDDAARRIEEALPRW</sequence>
<dbReference type="PANTHER" id="PTHR37419:SF8">
    <property type="entry name" value="TOXIN YJJJ"/>
    <property type="match status" value="1"/>
</dbReference>
<dbReference type="Pfam" id="PF07804">
    <property type="entry name" value="HipA_C"/>
    <property type="match status" value="1"/>
</dbReference>
<name>A0A7W3PIF6_9MICO</name>
<feature type="domain" description="HipA N-terminal subdomain 1" evidence="5">
    <location>
        <begin position="10"/>
        <end position="120"/>
    </location>
</feature>
<evidence type="ECO:0000313" key="8">
    <source>
        <dbReference type="Proteomes" id="UP000321154"/>
    </source>
</evidence>
<dbReference type="EMBL" id="JACGWW010000001">
    <property type="protein sequence ID" value="MBA8812624.1"/>
    <property type="molecule type" value="Genomic_DNA"/>
</dbReference>
<reference evidence="7 9" key="2">
    <citation type="submission" date="2020-07" db="EMBL/GenBank/DDBJ databases">
        <title>Sequencing the genomes of 1000 actinobacteria strains.</title>
        <authorList>
            <person name="Klenk H.-P."/>
        </authorList>
    </citation>
    <scope>NUCLEOTIDE SEQUENCE [LARGE SCALE GENOMIC DNA]</scope>
    <source>
        <strain evidence="7 9">DSM 10309</strain>
    </source>
</reference>
<dbReference type="AlphaFoldDB" id="A0A7W3PIF6"/>
<evidence type="ECO:0000313" key="6">
    <source>
        <dbReference type="EMBL" id="GEK82363.1"/>
    </source>
</evidence>
<dbReference type="GO" id="GO:0004674">
    <property type="term" value="F:protein serine/threonine kinase activity"/>
    <property type="evidence" value="ECO:0007669"/>
    <property type="project" value="UniProtKB-EC"/>
</dbReference>
<comment type="caution">
    <text evidence="7">The sequence shown here is derived from an EMBL/GenBank/DDBJ whole genome shotgun (WGS) entry which is preliminary data.</text>
</comment>
<keyword evidence="8" id="KW-1185">Reference proteome</keyword>
<dbReference type="Proteomes" id="UP000321154">
    <property type="component" value="Unassembled WGS sequence"/>
</dbReference>
<evidence type="ECO:0000256" key="2">
    <source>
        <dbReference type="ARBA" id="ARBA00022679"/>
    </source>
</evidence>
<dbReference type="InterPro" id="IPR017508">
    <property type="entry name" value="HipA_N1"/>
</dbReference>
<dbReference type="EC" id="2.7.11.1" evidence="7"/>